<dbReference type="Pfam" id="PF09917">
    <property type="entry name" value="DUF2147"/>
    <property type="match status" value="1"/>
</dbReference>
<dbReference type="EMBL" id="JZEY01000054">
    <property type="protein sequence ID" value="KKB10143.1"/>
    <property type="molecule type" value="Genomic_DNA"/>
</dbReference>
<dbReference type="PATRIC" id="fig|429727.3.peg.2113"/>
<evidence type="ECO:0000259" key="1">
    <source>
        <dbReference type="Pfam" id="PF09917"/>
    </source>
</evidence>
<name>A0A0F5FMV6_9HYPH</name>
<gene>
    <name evidence="2" type="ORF">VE26_10270</name>
</gene>
<feature type="domain" description="DUF2147" evidence="1">
    <location>
        <begin position="15"/>
        <end position="111"/>
    </location>
</feature>
<keyword evidence="3" id="KW-1185">Reference proteome</keyword>
<reference evidence="2 3" key="1">
    <citation type="submission" date="2015-03" db="EMBL/GenBank/DDBJ databases">
        <authorList>
            <person name="Hassan Y."/>
            <person name="Lepp D."/>
            <person name="Li X.-Z."/>
            <person name="Zhou T."/>
        </authorList>
    </citation>
    <scope>NUCLEOTIDE SEQUENCE [LARGE SCALE GENOMIC DNA]</scope>
    <source>
        <strain evidence="2 3">IPL18</strain>
    </source>
</reference>
<dbReference type="AlphaFoldDB" id="A0A0F5FMV6"/>
<proteinExistence type="predicted"/>
<evidence type="ECO:0000313" key="3">
    <source>
        <dbReference type="Proteomes" id="UP000033649"/>
    </source>
</evidence>
<dbReference type="InterPro" id="IPR019223">
    <property type="entry name" value="DUF2147"/>
</dbReference>
<evidence type="ECO:0000313" key="2">
    <source>
        <dbReference type="EMBL" id="KKB10143.1"/>
    </source>
</evidence>
<protein>
    <recommendedName>
        <fullName evidence="1">DUF2147 domain-containing protein</fullName>
    </recommendedName>
</protein>
<dbReference type="Proteomes" id="UP000033649">
    <property type="component" value="Unassembled WGS sequence"/>
</dbReference>
<comment type="caution">
    <text evidence="2">The sequence shown here is derived from an EMBL/GenBank/DDBJ whole genome shotgun (WGS) entry which is preliminary data.</text>
</comment>
<organism evidence="2 3">
    <name type="scientific">Devosia chinhatensis</name>
    <dbReference type="NCBI Taxonomy" id="429727"/>
    <lineage>
        <taxon>Bacteria</taxon>
        <taxon>Pseudomonadati</taxon>
        <taxon>Pseudomonadota</taxon>
        <taxon>Alphaproteobacteria</taxon>
        <taxon>Hyphomicrobiales</taxon>
        <taxon>Devosiaceae</taxon>
        <taxon>Devosia</taxon>
    </lineage>
</organism>
<sequence length="117" mass="12671">MGLGGMAGAMASPVGVWEIESRDSRYDVTFCGDGTQLCAELIWLGNGADNPTNMPYLNTLLIEGAMPTDTGRWEGKLHLFGQTADGTITQVSADQMTLRGCVAVVLCRSYQLYRYAK</sequence>
<accession>A0A0F5FMV6</accession>